<evidence type="ECO:0000256" key="2">
    <source>
        <dbReference type="SAM" id="Phobius"/>
    </source>
</evidence>
<gene>
    <name evidence="3" type="ORF">Tco025E_03114</name>
</gene>
<feature type="transmembrane region" description="Helical" evidence="2">
    <location>
        <begin position="45"/>
        <end position="65"/>
    </location>
</feature>
<sequence length="533" mass="57750">MDPATGEAVLGGVCIGMWLLVTVVCCSRAPLLLEGSHHPLASPLVAIKVAIVVLLALWAFCYAGLGEFDLLFPDAHWRILPACLFYLLVLQFLRPIAVLLFCVVISTPASFSQGVVSGRANQEASLPNRRADSVATLPVDAAGKFPVLYLRREGLVGADFQGACSAAEEVGSEGQAQNRCGVAGRFTHGAAPCCASVANTEELDLKGLADTPLSTIRGGIRHAQLNHMIHAANVLGGVDGSDGAMRPLPGGWEPPPLEDPVGAESRQESNRSELLPGSANDAARAPEESFGGYNLYGEECGVGASHPRRSCCFIPATVGYWIIGRVPPEDVAGLRESPTERWSRLLLWRIALRMQSLILVWLLSICLSCVFVSFALTEEVRSCMERTSETAVCRAPGMEALSPPRLHLPRSLSIIGLIDNALLLLLWVICGVECLGHIGNAMTKQSFVRTYIVGALLLMLHTIYDSVELFDELRYNGLVTVAIFMLRNVCDAILATLLALRLGSGNNRMPRWYLFLELLWQKAAESKLWRPVE</sequence>
<evidence type="ECO:0000313" key="3">
    <source>
        <dbReference type="EMBL" id="RNF22799.1"/>
    </source>
</evidence>
<keyword evidence="2" id="KW-0812">Transmembrane</keyword>
<feature type="transmembrane region" description="Helical" evidence="2">
    <location>
        <begin position="476"/>
        <end position="500"/>
    </location>
</feature>
<dbReference type="AlphaFoldDB" id="A0A422PYF9"/>
<dbReference type="RefSeq" id="XP_029229960.1">
    <property type="nucleotide sequence ID" value="XM_029370036.1"/>
</dbReference>
<protein>
    <recommendedName>
        <fullName evidence="5">Transmembrane protein</fullName>
    </recommendedName>
</protein>
<accession>A0A422PYF9</accession>
<evidence type="ECO:0008006" key="5">
    <source>
        <dbReference type="Google" id="ProtNLM"/>
    </source>
</evidence>
<reference evidence="3 4" key="1">
    <citation type="journal article" date="2018" name="BMC Genomics">
        <title>Genomic comparison of Trypanosoma conorhini and Trypanosoma rangeli to Trypanosoma cruzi strains of high and low virulence.</title>
        <authorList>
            <person name="Bradwell K.R."/>
            <person name="Koparde V.N."/>
            <person name="Matveyev A.V."/>
            <person name="Serrano M.G."/>
            <person name="Alves J.M."/>
            <person name="Parikh H."/>
            <person name="Huang B."/>
            <person name="Lee V."/>
            <person name="Espinosa-Alvarez O."/>
            <person name="Ortiz P.A."/>
            <person name="Costa-Martins A.G."/>
            <person name="Teixeira M.M."/>
            <person name="Buck G.A."/>
        </authorList>
    </citation>
    <scope>NUCLEOTIDE SEQUENCE [LARGE SCALE GENOMIC DNA]</scope>
    <source>
        <strain evidence="3 4">025E</strain>
    </source>
</reference>
<evidence type="ECO:0000313" key="4">
    <source>
        <dbReference type="Proteomes" id="UP000284403"/>
    </source>
</evidence>
<dbReference type="OrthoDB" id="248449at2759"/>
<feature type="transmembrane region" description="Helical" evidence="2">
    <location>
        <begin position="357"/>
        <end position="376"/>
    </location>
</feature>
<keyword evidence="2" id="KW-0472">Membrane</keyword>
<dbReference type="Proteomes" id="UP000284403">
    <property type="component" value="Unassembled WGS sequence"/>
</dbReference>
<feature type="transmembrane region" description="Helical" evidence="2">
    <location>
        <begin position="447"/>
        <end position="464"/>
    </location>
</feature>
<proteinExistence type="predicted"/>
<comment type="caution">
    <text evidence="3">The sequence shown here is derived from an EMBL/GenBank/DDBJ whole genome shotgun (WGS) entry which is preliminary data.</text>
</comment>
<feature type="region of interest" description="Disordered" evidence="1">
    <location>
        <begin position="240"/>
        <end position="283"/>
    </location>
</feature>
<organism evidence="3 4">
    <name type="scientific">Trypanosoma conorhini</name>
    <dbReference type="NCBI Taxonomy" id="83891"/>
    <lineage>
        <taxon>Eukaryota</taxon>
        <taxon>Discoba</taxon>
        <taxon>Euglenozoa</taxon>
        <taxon>Kinetoplastea</taxon>
        <taxon>Metakinetoplastina</taxon>
        <taxon>Trypanosomatida</taxon>
        <taxon>Trypanosomatidae</taxon>
        <taxon>Trypanosoma</taxon>
    </lineage>
</organism>
<evidence type="ECO:0000256" key="1">
    <source>
        <dbReference type="SAM" id="MobiDB-lite"/>
    </source>
</evidence>
<keyword evidence="4" id="KW-1185">Reference proteome</keyword>
<name>A0A422PYF9_9TRYP</name>
<feature type="transmembrane region" description="Helical" evidence="2">
    <location>
        <begin position="85"/>
        <end position="105"/>
    </location>
</feature>
<keyword evidence="2" id="KW-1133">Transmembrane helix</keyword>
<feature type="transmembrane region" description="Helical" evidence="2">
    <location>
        <begin position="412"/>
        <end position="435"/>
    </location>
</feature>
<dbReference type="GeneID" id="40316725"/>
<dbReference type="EMBL" id="MKKU01000129">
    <property type="protein sequence ID" value="RNF22799.1"/>
    <property type="molecule type" value="Genomic_DNA"/>
</dbReference>
<feature type="transmembrane region" description="Helical" evidence="2">
    <location>
        <begin position="15"/>
        <end position="33"/>
    </location>
</feature>